<feature type="transmembrane region" description="Helical" evidence="2">
    <location>
        <begin position="29"/>
        <end position="52"/>
    </location>
</feature>
<feature type="region of interest" description="Disordered" evidence="1">
    <location>
        <begin position="227"/>
        <end position="259"/>
    </location>
</feature>
<feature type="transmembrane region" description="Helical" evidence="2">
    <location>
        <begin position="179"/>
        <end position="198"/>
    </location>
</feature>
<evidence type="ECO:0000313" key="3">
    <source>
        <dbReference type="EMBL" id="KAG5165478.1"/>
    </source>
</evidence>
<gene>
    <name evidence="3" type="ORF">JR316_009057</name>
</gene>
<dbReference type="EMBL" id="JAFIQS010000009">
    <property type="protein sequence ID" value="KAG5165478.1"/>
    <property type="molecule type" value="Genomic_DNA"/>
</dbReference>
<keyword evidence="2" id="KW-0812">Transmembrane</keyword>
<protein>
    <submittedName>
        <fullName evidence="3">Uncharacterized protein</fullName>
    </submittedName>
</protein>
<keyword evidence="2" id="KW-0472">Membrane</keyword>
<feature type="transmembrane region" description="Helical" evidence="2">
    <location>
        <begin position="64"/>
        <end position="86"/>
    </location>
</feature>
<reference evidence="3" key="1">
    <citation type="submission" date="2021-02" db="EMBL/GenBank/DDBJ databases">
        <title>Psilocybe cubensis genome.</title>
        <authorList>
            <person name="Mckernan K.J."/>
            <person name="Crawford S."/>
            <person name="Trippe A."/>
            <person name="Kane L.T."/>
            <person name="Mclaughlin S."/>
        </authorList>
    </citation>
    <scope>NUCLEOTIDE SEQUENCE [LARGE SCALE GENOMIC DNA]</scope>
    <source>
        <strain evidence="3">MGC-MH-2018</strain>
    </source>
</reference>
<keyword evidence="2" id="KW-1133">Transmembrane helix</keyword>
<sequence length="259" mass="29198">MNWYSLNWTFVDNGETRETMFIASVQAPVWTFIIYVMLQFSLPIVADSLLIWRCFHIWGRSLRIISLPLFFLLSETVFFVVVTIYAFKIPQLTSPSLARFINNLQVVDLCISFGTTFITTVLIGYRIHTTARLDGVTRMGRFKHIVEILIQSAALYAVVIFFNTIFCSGAIASYSAGQFWPQVVLPIIGGMAPTMVVARISMTSFDNTHLSTITHLSGLKFQSGRTRQDETSIDEEYVSSTEKIHGDSNTGSEPLPNRV</sequence>
<comment type="caution">
    <text evidence="3">The sequence shown here is derived from an EMBL/GenBank/DDBJ whole genome shotgun (WGS) entry which is preliminary data.</text>
</comment>
<organism evidence="3">
    <name type="scientific">Psilocybe cubensis</name>
    <name type="common">Psychedelic mushroom</name>
    <name type="synonym">Stropharia cubensis</name>
    <dbReference type="NCBI Taxonomy" id="181762"/>
    <lineage>
        <taxon>Eukaryota</taxon>
        <taxon>Fungi</taxon>
        <taxon>Dikarya</taxon>
        <taxon>Basidiomycota</taxon>
        <taxon>Agaricomycotina</taxon>
        <taxon>Agaricomycetes</taxon>
        <taxon>Agaricomycetidae</taxon>
        <taxon>Agaricales</taxon>
        <taxon>Agaricineae</taxon>
        <taxon>Strophariaceae</taxon>
        <taxon>Psilocybe</taxon>
    </lineage>
</organism>
<feature type="transmembrane region" description="Helical" evidence="2">
    <location>
        <begin position="106"/>
        <end position="127"/>
    </location>
</feature>
<dbReference type="AlphaFoldDB" id="A0A8H7XTL6"/>
<name>A0A8H7XTL6_PSICU</name>
<feature type="transmembrane region" description="Helical" evidence="2">
    <location>
        <begin position="148"/>
        <end position="173"/>
    </location>
</feature>
<proteinExistence type="predicted"/>
<accession>A0A8H7XTL6</accession>
<evidence type="ECO:0000256" key="2">
    <source>
        <dbReference type="SAM" id="Phobius"/>
    </source>
</evidence>
<evidence type="ECO:0000256" key="1">
    <source>
        <dbReference type="SAM" id="MobiDB-lite"/>
    </source>
</evidence>